<comment type="caution">
    <text evidence="1">The sequence shown here is derived from an EMBL/GenBank/DDBJ whole genome shotgun (WGS) entry which is preliminary data.</text>
</comment>
<organism evidence="1 2">
    <name type="scientific">Ensete ventricosum</name>
    <name type="common">Abyssinian banana</name>
    <name type="synonym">Musa ensete</name>
    <dbReference type="NCBI Taxonomy" id="4639"/>
    <lineage>
        <taxon>Eukaryota</taxon>
        <taxon>Viridiplantae</taxon>
        <taxon>Streptophyta</taxon>
        <taxon>Embryophyta</taxon>
        <taxon>Tracheophyta</taxon>
        <taxon>Spermatophyta</taxon>
        <taxon>Magnoliopsida</taxon>
        <taxon>Liliopsida</taxon>
        <taxon>Zingiberales</taxon>
        <taxon>Musaceae</taxon>
        <taxon>Ensete</taxon>
    </lineage>
</organism>
<evidence type="ECO:0000313" key="1">
    <source>
        <dbReference type="EMBL" id="RRT56006.1"/>
    </source>
</evidence>
<dbReference type="Proteomes" id="UP000287651">
    <property type="component" value="Unassembled WGS sequence"/>
</dbReference>
<name>A0A426YW95_ENSVE</name>
<evidence type="ECO:0000313" key="2">
    <source>
        <dbReference type="Proteomes" id="UP000287651"/>
    </source>
</evidence>
<gene>
    <name evidence="1" type="ORF">B296_00017824</name>
</gene>
<sequence>MFLLRQVSYKRGKGVILLSPPTFLSPNLPYPFNRSMHLSLPNIANSDLLLPSSLITANSDPYGKKLPAAIFRCKLFTSQLATIVRCQLS</sequence>
<protein>
    <submittedName>
        <fullName evidence="1">Uncharacterized protein</fullName>
    </submittedName>
</protein>
<dbReference type="EMBL" id="AMZH03009819">
    <property type="protein sequence ID" value="RRT56006.1"/>
    <property type="molecule type" value="Genomic_DNA"/>
</dbReference>
<proteinExistence type="predicted"/>
<dbReference type="AlphaFoldDB" id="A0A426YW95"/>
<accession>A0A426YW95</accession>
<reference evidence="1 2" key="1">
    <citation type="journal article" date="2014" name="Agronomy (Basel)">
        <title>A Draft Genome Sequence for Ensete ventricosum, the Drought-Tolerant Tree Against Hunger.</title>
        <authorList>
            <person name="Harrison J."/>
            <person name="Moore K.A."/>
            <person name="Paszkiewicz K."/>
            <person name="Jones T."/>
            <person name="Grant M."/>
            <person name="Ambacheew D."/>
            <person name="Muzemil S."/>
            <person name="Studholme D.J."/>
        </authorList>
    </citation>
    <scope>NUCLEOTIDE SEQUENCE [LARGE SCALE GENOMIC DNA]</scope>
</reference>